<evidence type="ECO:0000256" key="8">
    <source>
        <dbReference type="ARBA" id="ARBA00025800"/>
    </source>
</evidence>
<protein>
    <recommendedName>
        <fullName evidence="9">Vesicle transport protein</fullName>
    </recommendedName>
</protein>
<feature type="transmembrane region" description="Helical" evidence="9">
    <location>
        <begin position="162"/>
        <end position="183"/>
    </location>
</feature>
<dbReference type="OrthoDB" id="660759at2759"/>
<dbReference type="PANTHER" id="PTHR23137:SF36">
    <property type="entry name" value="VESICLE TRANSPORT PROTEIN SFT2C"/>
    <property type="match status" value="1"/>
</dbReference>
<organism evidence="10 11">
    <name type="scientific">Crassostrea virginica</name>
    <name type="common">Eastern oyster</name>
    <dbReference type="NCBI Taxonomy" id="6565"/>
    <lineage>
        <taxon>Eukaryota</taxon>
        <taxon>Metazoa</taxon>
        <taxon>Spiralia</taxon>
        <taxon>Lophotrochozoa</taxon>
        <taxon>Mollusca</taxon>
        <taxon>Bivalvia</taxon>
        <taxon>Autobranchia</taxon>
        <taxon>Pteriomorphia</taxon>
        <taxon>Ostreida</taxon>
        <taxon>Ostreoidea</taxon>
        <taxon>Ostreidae</taxon>
        <taxon>Crassostrea</taxon>
    </lineage>
</organism>
<sequence length="211" mass="23679">MTDLNSSLQSYLSKGDQNGGSAFGKFNLEKLNFFQKRNQPLDDVPESNDVANSWFTQAKADPCLPSLSKKQRILGFVMFLLLGTFCFSMASLYIPVLILKARKFAMLYTLGSLFVISSFSFLWGPMNHIKHLFSVPRLPFTSAYLGTMLATLYFSLWLKSTLLTIVCAIIQVITLVWYVVSYIPGGQTGLKFFSKIFYSAATKTVQKTLPV</sequence>
<proteinExistence type="inferred from homology"/>
<evidence type="ECO:0000256" key="4">
    <source>
        <dbReference type="ARBA" id="ARBA00022692"/>
    </source>
</evidence>
<evidence type="ECO:0000313" key="11">
    <source>
        <dbReference type="RefSeq" id="XP_022343766.1"/>
    </source>
</evidence>
<dbReference type="RefSeq" id="XP_022343766.1">
    <property type="nucleotide sequence ID" value="XM_022488058.1"/>
</dbReference>
<dbReference type="GO" id="GO:0015031">
    <property type="term" value="P:protein transport"/>
    <property type="evidence" value="ECO:0007669"/>
    <property type="project" value="UniProtKB-KW"/>
</dbReference>
<evidence type="ECO:0000256" key="1">
    <source>
        <dbReference type="ARBA" id="ARBA00003566"/>
    </source>
</evidence>
<evidence type="ECO:0000256" key="6">
    <source>
        <dbReference type="ARBA" id="ARBA00022989"/>
    </source>
</evidence>
<evidence type="ECO:0000256" key="3">
    <source>
        <dbReference type="ARBA" id="ARBA00022448"/>
    </source>
</evidence>
<comment type="function">
    <text evidence="1 9">May be involved in fusion of retrograde transport vesicles derived from an endocytic compartment with the Golgi complex.</text>
</comment>
<dbReference type="PANTHER" id="PTHR23137">
    <property type="entry name" value="VESICLE TRANSPORT PROTEIN-RELATED"/>
    <property type="match status" value="1"/>
</dbReference>
<evidence type="ECO:0000256" key="5">
    <source>
        <dbReference type="ARBA" id="ARBA00022927"/>
    </source>
</evidence>
<feature type="transmembrane region" description="Helical" evidence="9">
    <location>
        <begin position="105"/>
        <end position="126"/>
    </location>
</feature>
<dbReference type="GO" id="GO:0012505">
    <property type="term" value="C:endomembrane system"/>
    <property type="evidence" value="ECO:0007669"/>
    <property type="project" value="UniProtKB-ARBA"/>
</dbReference>
<feature type="transmembrane region" description="Helical" evidence="9">
    <location>
        <begin position="73"/>
        <end position="99"/>
    </location>
</feature>
<dbReference type="InterPro" id="IPR011691">
    <property type="entry name" value="Vesicle_transpt_SFT2"/>
</dbReference>
<accession>A0A8B8EUX1</accession>
<dbReference type="GeneID" id="111136897"/>
<dbReference type="GO" id="GO:0016192">
    <property type="term" value="P:vesicle-mediated transport"/>
    <property type="evidence" value="ECO:0007669"/>
    <property type="project" value="InterPro"/>
</dbReference>
<dbReference type="AlphaFoldDB" id="A0A8B8EUX1"/>
<comment type="subcellular location">
    <subcellularLocation>
        <location evidence="2 9">Membrane</location>
        <topology evidence="2 9">Multi-pass membrane protein</topology>
    </subcellularLocation>
</comment>
<reference evidence="11" key="1">
    <citation type="submission" date="2025-08" db="UniProtKB">
        <authorList>
            <consortium name="RefSeq"/>
        </authorList>
    </citation>
    <scope>IDENTIFICATION</scope>
    <source>
        <tissue evidence="11">Whole sample</tissue>
    </source>
</reference>
<keyword evidence="7 9" id="KW-0472">Membrane</keyword>
<dbReference type="Proteomes" id="UP000694844">
    <property type="component" value="Chromosome 5"/>
</dbReference>
<keyword evidence="4 9" id="KW-0812">Transmembrane</keyword>
<keyword evidence="10" id="KW-1185">Reference proteome</keyword>
<keyword evidence="3 9" id="KW-0813">Transport</keyword>
<feature type="transmembrane region" description="Helical" evidence="9">
    <location>
        <begin position="138"/>
        <end position="156"/>
    </location>
</feature>
<evidence type="ECO:0000313" key="10">
    <source>
        <dbReference type="Proteomes" id="UP000694844"/>
    </source>
</evidence>
<dbReference type="InterPro" id="IPR007305">
    <property type="entry name" value="Vesicle_transpt_Got1/SFT2"/>
</dbReference>
<name>A0A8B8EUX1_CRAVI</name>
<evidence type="ECO:0000256" key="9">
    <source>
        <dbReference type="RuleBase" id="RU363111"/>
    </source>
</evidence>
<dbReference type="Pfam" id="PF04178">
    <property type="entry name" value="Got1"/>
    <property type="match status" value="1"/>
</dbReference>
<evidence type="ECO:0000256" key="2">
    <source>
        <dbReference type="ARBA" id="ARBA00004141"/>
    </source>
</evidence>
<dbReference type="GO" id="GO:0005737">
    <property type="term" value="C:cytoplasm"/>
    <property type="evidence" value="ECO:0007669"/>
    <property type="project" value="UniProtKB-ARBA"/>
</dbReference>
<evidence type="ECO:0000256" key="7">
    <source>
        <dbReference type="ARBA" id="ARBA00023136"/>
    </source>
</evidence>
<gene>
    <name evidence="11" type="primary">LOC111136897</name>
</gene>
<dbReference type="GO" id="GO:0016020">
    <property type="term" value="C:membrane"/>
    <property type="evidence" value="ECO:0007669"/>
    <property type="project" value="UniProtKB-SubCell"/>
</dbReference>
<keyword evidence="6 9" id="KW-1133">Transmembrane helix</keyword>
<keyword evidence="5 9" id="KW-0653">Protein transport</keyword>
<dbReference type="KEGG" id="cvn:111136897"/>
<comment type="similarity">
    <text evidence="8 9">Belongs to the SFT2 family.</text>
</comment>